<feature type="compositionally biased region" description="Basic and acidic residues" evidence="7">
    <location>
        <begin position="501"/>
        <end position="513"/>
    </location>
</feature>
<feature type="region of interest" description="Disordered" evidence="7">
    <location>
        <begin position="23"/>
        <end position="66"/>
    </location>
</feature>
<protein>
    <submittedName>
        <fullName evidence="8">Uncharacterized protein</fullName>
    </submittedName>
</protein>
<evidence type="ECO:0000256" key="3">
    <source>
        <dbReference type="ARBA" id="ARBA00022741"/>
    </source>
</evidence>
<feature type="region of interest" description="Disordered" evidence="7">
    <location>
        <begin position="920"/>
        <end position="941"/>
    </location>
</feature>
<comment type="subcellular location">
    <subcellularLocation>
        <location evidence="1">Cytoplasm</location>
    </subcellularLocation>
</comment>
<evidence type="ECO:0000256" key="4">
    <source>
        <dbReference type="ARBA" id="ARBA00022840"/>
    </source>
</evidence>
<dbReference type="GO" id="GO:0005875">
    <property type="term" value="C:microtubule associated complex"/>
    <property type="evidence" value="ECO:0007669"/>
    <property type="project" value="TreeGrafter"/>
</dbReference>
<name>A0AA39WUT0_9PEZI</name>
<dbReference type="GO" id="GO:0007018">
    <property type="term" value="P:microtubule-based movement"/>
    <property type="evidence" value="ECO:0007669"/>
    <property type="project" value="InterPro"/>
</dbReference>
<organism evidence="8 9">
    <name type="scientific">Bombardia bombarda</name>
    <dbReference type="NCBI Taxonomy" id="252184"/>
    <lineage>
        <taxon>Eukaryota</taxon>
        <taxon>Fungi</taxon>
        <taxon>Dikarya</taxon>
        <taxon>Ascomycota</taxon>
        <taxon>Pezizomycotina</taxon>
        <taxon>Sordariomycetes</taxon>
        <taxon>Sordariomycetidae</taxon>
        <taxon>Sordariales</taxon>
        <taxon>Lasiosphaeriaceae</taxon>
        <taxon>Bombardia</taxon>
    </lineage>
</organism>
<dbReference type="AlphaFoldDB" id="A0AA39WUT0"/>
<accession>A0AA39WUT0</accession>
<proteinExistence type="predicted"/>
<dbReference type="InterPro" id="IPR027640">
    <property type="entry name" value="Kinesin-like_fam"/>
</dbReference>
<comment type="caution">
    <text evidence="8">The sequence shown here is derived from an EMBL/GenBank/DDBJ whole genome shotgun (WGS) entry which is preliminary data.</text>
</comment>
<keyword evidence="5 6" id="KW-0175">Coiled coil</keyword>
<feature type="coiled-coil region" evidence="6">
    <location>
        <begin position="617"/>
        <end position="836"/>
    </location>
</feature>
<evidence type="ECO:0000256" key="1">
    <source>
        <dbReference type="ARBA" id="ARBA00004496"/>
    </source>
</evidence>
<evidence type="ECO:0000313" key="9">
    <source>
        <dbReference type="Proteomes" id="UP001174934"/>
    </source>
</evidence>
<dbReference type="PANTHER" id="PTHR47969">
    <property type="entry name" value="CHROMOSOME-ASSOCIATED KINESIN KIF4A-RELATED"/>
    <property type="match status" value="1"/>
</dbReference>
<dbReference type="GO" id="GO:0005737">
    <property type="term" value="C:cytoplasm"/>
    <property type="evidence" value="ECO:0007669"/>
    <property type="project" value="UniProtKB-SubCell"/>
</dbReference>
<dbReference type="EMBL" id="JAULSR010000004">
    <property type="protein sequence ID" value="KAK0622003.1"/>
    <property type="molecule type" value="Genomic_DNA"/>
</dbReference>
<evidence type="ECO:0000256" key="5">
    <source>
        <dbReference type="ARBA" id="ARBA00023054"/>
    </source>
</evidence>
<dbReference type="PANTHER" id="PTHR47969:SF15">
    <property type="entry name" value="CHROMOSOME-ASSOCIATED KINESIN KIF4A-RELATED"/>
    <property type="match status" value="1"/>
</dbReference>
<feature type="compositionally biased region" description="Basic and acidic residues" evidence="7">
    <location>
        <begin position="36"/>
        <end position="48"/>
    </location>
</feature>
<keyword evidence="3" id="KW-0547">Nucleotide-binding</keyword>
<evidence type="ECO:0000256" key="6">
    <source>
        <dbReference type="SAM" id="Coils"/>
    </source>
</evidence>
<evidence type="ECO:0000256" key="7">
    <source>
        <dbReference type="SAM" id="MobiDB-lite"/>
    </source>
</evidence>
<dbReference type="Proteomes" id="UP001174934">
    <property type="component" value="Unassembled WGS sequence"/>
</dbReference>
<keyword evidence="9" id="KW-1185">Reference proteome</keyword>
<evidence type="ECO:0000313" key="8">
    <source>
        <dbReference type="EMBL" id="KAK0622003.1"/>
    </source>
</evidence>
<reference evidence="8" key="1">
    <citation type="submission" date="2023-06" db="EMBL/GenBank/DDBJ databases">
        <title>Genome-scale phylogeny and comparative genomics of the fungal order Sordariales.</title>
        <authorList>
            <consortium name="Lawrence Berkeley National Laboratory"/>
            <person name="Hensen N."/>
            <person name="Bonometti L."/>
            <person name="Westerberg I."/>
            <person name="Brannstrom I.O."/>
            <person name="Guillou S."/>
            <person name="Cros-Aarteil S."/>
            <person name="Calhoun S."/>
            <person name="Haridas S."/>
            <person name="Kuo A."/>
            <person name="Mondo S."/>
            <person name="Pangilinan J."/>
            <person name="Riley R."/>
            <person name="LaButti K."/>
            <person name="Andreopoulos B."/>
            <person name="Lipzen A."/>
            <person name="Chen C."/>
            <person name="Yanf M."/>
            <person name="Daum C."/>
            <person name="Ng V."/>
            <person name="Clum A."/>
            <person name="Steindorff A."/>
            <person name="Ohm R."/>
            <person name="Martin F."/>
            <person name="Silar P."/>
            <person name="Natvig D."/>
            <person name="Lalanne C."/>
            <person name="Gautier V."/>
            <person name="Ament-velasquez S.L."/>
            <person name="Kruys A."/>
            <person name="Hutchinson M.I."/>
            <person name="Powell A.J."/>
            <person name="Barry K."/>
            <person name="Miller A.N."/>
            <person name="Grigoriev I.V."/>
            <person name="Debuchy R."/>
            <person name="Gladieux P."/>
            <person name="Thoren M.H."/>
            <person name="Johannesson H."/>
        </authorList>
    </citation>
    <scope>NUCLEOTIDE SEQUENCE</scope>
    <source>
        <strain evidence="8">SMH3391-2</strain>
    </source>
</reference>
<dbReference type="GO" id="GO:0005524">
    <property type="term" value="F:ATP binding"/>
    <property type="evidence" value="ECO:0007669"/>
    <property type="project" value="UniProtKB-KW"/>
</dbReference>
<dbReference type="GO" id="GO:0007052">
    <property type="term" value="P:mitotic spindle organization"/>
    <property type="evidence" value="ECO:0007669"/>
    <property type="project" value="TreeGrafter"/>
</dbReference>
<dbReference type="GO" id="GO:0003777">
    <property type="term" value="F:microtubule motor activity"/>
    <property type="evidence" value="ECO:0007669"/>
    <property type="project" value="InterPro"/>
</dbReference>
<sequence length="969" mass="110941">MDFFPGNPVWAHLLHPNIPGLAPLPPFPTQNGDQDTIDHGPSADRAPHDNNPSGESALGHSDAEQVSSGQSTNLVTLYLCTHMDEFLVIQDMQHCNNIILRTRTEAHERNMQSDRMRLVAEAKAAELKARIEERKDLIRQLSACIITIVLVVWVLRATRDMLSDRSFMGGSTGVMPNRRDLLVTDSQRTFIRRETCPTRLSTRRQKKNWIKPLSGPHRDYSHVAPRFMYPLGGDRLEEDSATYGRSVGTEQGMCADRMALGLNVGEGGNIPVKYEPFIASEASELNRRVAVLESLFPSFMRCQCLLSVVKTNLVRLLTHLVDYLHIEVMGEAHQSRIVLINGFYFLHCVAMAKVVEVGELAKAKLVPHGRGNEAVGVVVSLVHIAGFATNAAERAAKLRFGLTWMRGRGGLVAAAIPARYGSSLVGHDGGSGIATEQLCTGPEAGQKSLCFRIASAWGPWPKWTSRPKGSSLVIHNIPHFRDRLPADMDWGFTRDVPSPGDMEHSISHQDAHSAHSPASKHTATPHIYGRIGCLREMHTRIQALWEEQRSEIHRHEKHLEQSFNQGVQNMERAAKHARYDLQTQIQQMRYQEMNLKAERQQMSKNEKYYQNRYWKEVSNSQQMKKWYEAEIEQAKQQERARKVELDQALSDLESERQDLRCLRMDAEDHHRAEIERQKAQRQQIREELEHNNQELKEAEMECQEQLDEMDRQKRELEKEHDALHVHKIQLLKEQDDLHRQENHHREEHRIQNDRLDQLSKEIQQFKMDHVRILQAHRDEVRVLKADIKASKQNPAQEKEIREREHGAEVQVLKAKLESIREEFAQAKETMKRQNERETQATEAESLTTDAAPETLVLGPLVIDEPVTKSPYIDPDAGEPCVIDPTSVPLADAHVQEMKHLRGTKQQPETAPEHTARLDTATRRKSMKREYPESIDKTKRQRRLETLLEESSGKHEEKKGLLRNMFGWLF</sequence>
<evidence type="ECO:0000256" key="2">
    <source>
        <dbReference type="ARBA" id="ARBA00022490"/>
    </source>
</evidence>
<feature type="region of interest" description="Disordered" evidence="7">
    <location>
        <begin position="495"/>
        <end position="523"/>
    </location>
</feature>
<dbReference type="GO" id="GO:0051231">
    <property type="term" value="P:spindle elongation"/>
    <property type="evidence" value="ECO:0007669"/>
    <property type="project" value="TreeGrafter"/>
</dbReference>
<keyword evidence="4" id="KW-0067">ATP-binding</keyword>
<gene>
    <name evidence="8" type="ORF">B0T17DRAFT_509298</name>
</gene>
<keyword evidence="2" id="KW-0963">Cytoplasm</keyword>